<feature type="signal peptide" evidence="1">
    <location>
        <begin position="1"/>
        <end position="24"/>
    </location>
</feature>
<organism evidence="3 4">
    <name type="scientific">Rhizobium sullae</name>
    <name type="common">Rhizobium hedysari</name>
    <dbReference type="NCBI Taxonomy" id="50338"/>
    <lineage>
        <taxon>Bacteria</taxon>
        <taxon>Pseudomonadati</taxon>
        <taxon>Pseudomonadota</taxon>
        <taxon>Alphaproteobacteria</taxon>
        <taxon>Hyphomicrobiales</taxon>
        <taxon>Rhizobiaceae</taxon>
        <taxon>Rhizobium/Agrobacterium group</taxon>
        <taxon>Rhizobium</taxon>
    </lineage>
</organism>
<dbReference type="EMBL" id="PIQN01000006">
    <property type="protein sequence ID" value="PKA43774.1"/>
    <property type="molecule type" value="Genomic_DNA"/>
</dbReference>
<dbReference type="Proteomes" id="UP000232164">
    <property type="component" value="Unassembled WGS sequence"/>
</dbReference>
<evidence type="ECO:0000313" key="3">
    <source>
        <dbReference type="EMBL" id="PKA43774.1"/>
    </source>
</evidence>
<dbReference type="InterPro" id="IPR045497">
    <property type="entry name" value="DUF6438"/>
</dbReference>
<comment type="caution">
    <text evidence="3">The sequence shown here is derived from an EMBL/GenBank/DDBJ whole genome shotgun (WGS) entry which is preliminary data.</text>
</comment>
<reference evidence="3 4" key="1">
    <citation type="submission" date="2017-11" db="EMBL/GenBank/DDBJ databases">
        <authorList>
            <person name="Han C.G."/>
        </authorList>
    </citation>
    <scope>NUCLEOTIDE SEQUENCE [LARGE SCALE GENOMIC DNA]</scope>
    <source>
        <strain evidence="3 4">HCNT1</strain>
    </source>
</reference>
<accession>A0A2N0DCF7</accession>
<gene>
    <name evidence="3" type="ORF">CWR43_09065</name>
</gene>
<feature type="chain" id="PRO_5014644352" description="DUF6438 domain-containing protein" evidence="1">
    <location>
        <begin position="25"/>
        <end position="171"/>
    </location>
</feature>
<dbReference type="RefSeq" id="WP_100770854.1">
    <property type="nucleotide sequence ID" value="NZ_PIQN01000006.1"/>
</dbReference>
<dbReference type="AlphaFoldDB" id="A0A2N0DCF7"/>
<dbReference type="Pfam" id="PF20033">
    <property type="entry name" value="DUF6438"/>
    <property type="match status" value="1"/>
</dbReference>
<evidence type="ECO:0000256" key="1">
    <source>
        <dbReference type="SAM" id="SignalP"/>
    </source>
</evidence>
<keyword evidence="1" id="KW-0732">Signal</keyword>
<protein>
    <recommendedName>
        <fullName evidence="2">DUF6438 domain-containing protein</fullName>
    </recommendedName>
</protein>
<evidence type="ECO:0000259" key="2">
    <source>
        <dbReference type="Pfam" id="PF20033"/>
    </source>
</evidence>
<proteinExistence type="predicted"/>
<sequence length="171" mass="18316">MMKIAAITFAVATAGAVVMTPATAQALVSSIIVERGPCLGTCAVYRFRVDAAGAGLFEGQRFTTALGKHRFVVTPEAWAAFQAALAPYRPAGTEEITVGHPRCKQMATDHPSVSVTWQNGKATDRLSFNFGCRDPENAAMARALTGAPDLLPVADLIERIRLDEGEFHGRR</sequence>
<evidence type="ECO:0000313" key="4">
    <source>
        <dbReference type="Proteomes" id="UP000232164"/>
    </source>
</evidence>
<feature type="domain" description="DUF6438" evidence="2">
    <location>
        <begin position="30"/>
        <end position="130"/>
    </location>
</feature>
<name>A0A2N0DCF7_RHISU</name>
<reference evidence="3 4" key="2">
    <citation type="submission" date="2017-12" db="EMBL/GenBank/DDBJ databases">
        <title>Genome sequence of Rhizobium sullae HCNT1 isolated from Sulla coronaria nodules and featuring peculiar denitrification phenotypes.</title>
        <authorList>
            <person name="De Diego-Diaz B."/>
            <person name="Treu L."/>
            <person name="Campanaro S."/>
            <person name="Da Silva Duarte V."/>
            <person name="Basaglia M."/>
            <person name="Favaro L."/>
            <person name="Casella S."/>
            <person name="Squartini A."/>
        </authorList>
    </citation>
    <scope>NUCLEOTIDE SEQUENCE [LARGE SCALE GENOMIC DNA]</scope>
    <source>
        <strain evidence="3 4">HCNT1</strain>
    </source>
</reference>